<evidence type="ECO:0000313" key="3">
    <source>
        <dbReference type="Proteomes" id="UP000440498"/>
    </source>
</evidence>
<dbReference type="InterPro" id="IPR053155">
    <property type="entry name" value="F-pilin_assembly_TraC"/>
</dbReference>
<evidence type="ECO:0000259" key="1">
    <source>
        <dbReference type="Pfam" id="PF19044"/>
    </source>
</evidence>
<dbReference type="InterPro" id="IPR014117">
    <property type="entry name" value="TraC-F-type"/>
</dbReference>
<comment type="caution">
    <text evidence="2">The sequence shown here is derived from an EMBL/GenBank/DDBJ whole genome shotgun (WGS) entry which is preliminary data.</text>
</comment>
<dbReference type="Gene3D" id="1.10.8.730">
    <property type="match status" value="1"/>
</dbReference>
<dbReference type="AlphaFoldDB" id="A0A6A7N668"/>
<dbReference type="InterPro" id="IPR027417">
    <property type="entry name" value="P-loop_NTPase"/>
</dbReference>
<dbReference type="PANTHER" id="PTHR38467:SF1">
    <property type="entry name" value="CONJUGATIVE TRANSFER: ASSEMBLY"/>
    <property type="match status" value="1"/>
</dbReference>
<dbReference type="Pfam" id="PF11130">
    <property type="entry name" value="TraC_F_IV"/>
    <property type="match status" value="1"/>
</dbReference>
<dbReference type="EMBL" id="WHUG01000009">
    <property type="protein sequence ID" value="MQA40594.1"/>
    <property type="molecule type" value="Genomic_DNA"/>
</dbReference>
<gene>
    <name evidence="2" type="primary">traC</name>
    <name evidence="2" type="ORF">GEV02_20790</name>
</gene>
<dbReference type="Pfam" id="PF19044">
    <property type="entry name" value="P-loop_TraG"/>
    <property type="match status" value="1"/>
</dbReference>
<proteinExistence type="predicted"/>
<accession>A0A6A7N668</accession>
<keyword evidence="3" id="KW-1185">Reference proteome</keyword>
<dbReference type="Proteomes" id="UP000440498">
    <property type="component" value="Unassembled WGS sequence"/>
</dbReference>
<dbReference type="NCBIfam" id="TIGR02746">
    <property type="entry name" value="TraC-F-type"/>
    <property type="match status" value="1"/>
</dbReference>
<dbReference type="PANTHER" id="PTHR38467">
    <property type="match status" value="1"/>
</dbReference>
<dbReference type="Gene3D" id="3.40.50.300">
    <property type="entry name" value="P-loop containing nucleotide triphosphate hydrolases"/>
    <property type="match status" value="1"/>
</dbReference>
<feature type="domain" description="TraG P-loop" evidence="1">
    <location>
        <begin position="478"/>
        <end position="787"/>
    </location>
</feature>
<evidence type="ECO:0000313" key="2">
    <source>
        <dbReference type="EMBL" id="MQA40594.1"/>
    </source>
</evidence>
<reference evidence="2 3" key="1">
    <citation type="submission" date="2019-10" db="EMBL/GenBank/DDBJ databases">
        <title>Two novel species isolated from a subtropical stream in China.</title>
        <authorList>
            <person name="Lu H."/>
        </authorList>
    </citation>
    <scope>NUCLEOTIDE SEQUENCE [LARGE SCALE GENOMIC DNA]</scope>
    <source>
        <strain evidence="2 3">FT29W</strain>
    </source>
</reference>
<name>A0A6A7N668_9BURK</name>
<dbReference type="InterPro" id="IPR043964">
    <property type="entry name" value="P-loop_TraG"/>
</dbReference>
<organism evidence="2 3">
    <name type="scientific">Rugamonas aquatica</name>
    <dbReference type="NCBI Taxonomy" id="2743357"/>
    <lineage>
        <taxon>Bacteria</taxon>
        <taxon>Pseudomonadati</taxon>
        <taxon>Pseudomonadota</taxon>
        <taxon>Betaproteobacteria</taxon>
        <taxon>Burkholderiales</taxon>
        <taxon>Oxalobacteraceae</taxon>
        <taxon>Telluria group</taxon>
        <taxon>Rugamonas</taxon>
    </lineage>
</organism>
<sequence>MISAKEGLLHAFGLPEWIGSILRTDDSEESPRDRFASWLPYLAYAKEHKVFINRGSLGVMLEVMPQSGADERMVEILMSLYSAFPALSGVQIQLLGSPHLGEMLRRYACQRWEDHDQIEKSFDYGRPVRNENLYRQLARQRVAYLLDAAQRSLTSGFHYTVRDYRTMVSITMPGSADDIGKLEQLLVARETFSSTLNAALYPNKVCDAGDLINWCALFTNPDRLLVPTQYYRNYDDGREVRDQIVDFDTVQDATARGLMLGKLDSPLELEARFMSVKSYPAENYLWQMGALIGDQMQPALQYASPFLLTMGLFMLDPISIRSAVTANHVRATQNAESKMARVMPDVQRKLEDWKAMAQALDAGRSMVSMYHQLAIFAPPDRVAQCCDAARAIWRARGFELNADVYMARQALLASLPMTLTPPFHQDLKRMRRVTRKSSANAVHLAPMIAEWRGTRTPTLQMAGRRGQLMQLDLYDNELGNPSFAVIGAPGSGKSVLLNEIAWSYRAVGAKVMMLELGRSFEKLCRKAKGTHVEFGPTCDININPFTKVQDINEDIDMLVPAVAKMCASHGTLDELQYKAISAVILKLWQQYGQDLTVTGLRDAFLTGTIKEFNIRNDRRIRDLGVMLNPYSKGGQYEKYFEGKNNIDLGNDFIVIENEQLKRKPDLHEVVNILLLYQITGEMYLSRNRKKLFMIDELKQLIAQTGSNDTIMLAVVEEAARRARKYGGALGTATQGADDYYSSVQMEAAFNCCDWVFMMRQKAESIELLERKGRLSMDAGKKRLLGSLRTEPGVYSETYISSPVGEGIGRLLLDPATLLLFSNKLEDNEPLDRLRAQGHSIDDAIKILLHQRGLA</sequence>
<protein>
    <submittedName>
        <fullName evidence="2">Type IV secretion system protein TraC</fullName>
    </submittedName>
</protein>
<dbReference type="InterPro" id="IPR025955">
    <property type="entry name" value="TraC/Conjuga_ATPase"/>
</dbReference>
<dbReference type="SUPFAM" id="SSF52540">
    <property type="entry name" value="P-loop containing nucleoside triphosphate hydrolases"/>
    <property type="match status" value="1"/>
</dbReference>
<dbReference type="RefSeq" id="WP_152839891.1">
    <property type="nucleotide sequence ID" value="NZ_WHUG01000009.1"/>
</dbReference>